<dbReference type="PATRIC" id="fig|1229276.3.peg.1739"/>
<keyword evidence="3 5" id="KW-0063">Aspartyl esterase</keyword>
<evidence type="ECO:0000259" key="6">
    <source>
        <dbReference type="Pfam" id="PF01095"/>
    </source>
</evidence>
<feature type="domain" description="Pectinesterase catalytic" evidence="6">
    <location>
        <begin position="25"/>
        <end position="296"/>
    </location>
</feature>
<dbReference type="GO" id="GO:0030599">
    <property type="term" value="F:pectinesterase activity"/>
    <property type="evidence" value="ECO:0007669"/>
    <property type="project" value="UniProtKB-UniRule"/>
</dbReference>
<dbReference type="EC" id="3.1.1.11" evidence="5"/>
<accession>A0A0B8T4G9</accession>
<evidence type="ECO:0000256" key="3">
    <source>
        <dbReference type="ARBA" id="ARBA00023085"/>
    </source>
</evidence>
<reference evidence="7 8" key="2">
    <citation type="journal article" date="2015" name="PLoS ONE">
        <title>Whole-Genome Optical Mapping and Finished Genome Sequence of Sphingobacterium deserti sp. nov., a New Species Isolated from the Western Desert of China.</title>
        <authorList>
            <person name="Teng C."/>
            <person name="Zhou Z."/>
            <person name="Molnar I."/>
            <person name="Li X."/>
            <person name="Tang R."/>
            <person name="Chen M."/>
            <person name="Wang L."/>
            <person name="Su S."/>
            <person name="Zhang W."/>
            <person name="Lin M."/>
        </authorList>
    </citation>
    <scope>NUCLEOTIDE SEQUENCE [LARGE SCALE GENOMIC DNA]</scope>
    <source>
        <strain evidence="8">ACCC05744</strain>
    </source>
</reference>
<dbReference type="InterPro" id="IPR011050">
    <property type="entry name" value="Pectin_lyase_fold/virulence"/>
</dbReference>
<dbReference type="EMBL" id="JJMU01000024">
    <property type="protein sequence ID" value="KGE14658.1"/>
    <property type="molecule type" value="Genomic_DNA"/>
</dbReference>
<dbReference type="UniPathway" id="UPA00545">
    <property type="reaction ID" value="UER00823"/>
</dbReference>
<dbReference type="GO" id="GO:0045490">
    <property type="term" value="P:pectin catabolic process"/>
    <property type="evidence" value="ECO:0007669"/>
    <property type="project" value="UniProtKB-UniRule"/>
</dbReference>
<dbReference type="InterPro" id="IPR012334">
    <property type="entry name" value="Pectin_lyas_fold"/>
</dbReference>
<dbReference type="PANTHER" id="PTHR31321">
    <property type="entry name" value="ACYL-COA THIOESTER HYDROLASE YBHC-RELATED"/>
    <property type="match status" value="1"/>
</dbReference>
<dbReference type="PANTHER" id="PTHR31321:SF57">
    <property type="entry name" value="PECTINESTERASE 53-RELATED"/>
    <property type="match status" value="1"/>
</dbReference>
<comment type="pathway">
    <text evidence="5">Glycan metabolism; pectin degradation; 2-dehydro-3-deoxy-D-gluconate from pectin: step 1/5.</text>
</comment>
<dbReference type="GO" id="GO:0042545">
    <property type="term" value="P:cell wall modification"/>
    <property type="evidence" value="ECO:0007669"/>
    <property type="project" value="UniProtKB-UniRule"/>
</dbReference>
<gene>
    <name evidence="7" type="ORF">DI53_1687</name>
</gene>
<comment type="caution">
    <text evidence="7">The sequence shown here is derived from an EMBL/GenBank/DDBJ whole genome shotgun (WGS) entry which is preliminary data.</text>
</comment>
<evidence type="ECO:0000313" key="8">
    <source>
        <dbReference type="Proteomes" id="UP000031802"/>
    </source>
</evidence>
<comment type="similarity">
    <text evidence="1">Belongs to the pectinesterase family.</text>
</comment>
<feature type="active site" evidence="4">
    <location>
        <position position="181"/>
    </location>
</feature>
<evidence type="ECO:0000256" key="5">
    <source>
        <dbReference type="RuleBase" id="RU000589"/>
    </source>
</evidence>
<keyword evidence="2 5" id="KW-0378">Hydrolase</keyword>
<dbReference type="InterPro" id="IPR000070">
    <property type="entry name" value="Pectinesterase_cat"/>
</dbReference>
<protein>
    <recommendedName>
        <fullName evidence="5">Pectinesterase</fullName>
        <ecNumber evidence="5">3.1.1.11</ecNumber>
    </recommendedName>
</protein>
<evidence type="ECO:0000256" key="1">
    <source>
        <dbReference type="ARBA" id="ARBA00008891"/>
    </source>
</evidence>
<dbReference type="PROSITE" id="PS00503">
    <property type="entry name" value="PECTINESTERASE_2"/>
    <property type="match status" value="1"/>
</dbReference>
<dbReference type="Gene3D" id="2.160.20.10">
    <property type="entry name" value="Single-stranded right-handed beta-helix, Pectin lyase-like"/>
    <property type="match status" value="1"/>
</dbReference>
<reference evidence="8" key="1">
    <citation type="submission" date="2014-04" db="EMBL/GenBank/DDBJ databases">
        <title>Whole-Genome optical mapping and complete genome sequence of Sphingobacterium deserti sp. nov., a new spaces isolated from desert in the west of China.</title>
        <authorList>
            <person name="Teng C."/>
            <person name="Zhou Z."/>
            <person name="Li X."/>
            <person name="Chen M."/>
            <person name="Lin M."/>
            <person name="Wang L."/>
            <person name="Su S."/>
            <person name="Zhang C."/>
            <person name="Zhang W."/>
        </authorList>
    </citation>
    <scope>NUCLEOTIDE SEQUENCE [LARGE SCALE GENOMIC DNA]</scope>
    <source>
        <strain evidence="8">ACCC05744</strain>
    </source>
</reference>
<organism evidence="7 8">
    <name type="scientific">Sphingobacterium deserti</name>
    <dbReference type="NCBI Taxonomy" id="1229276"/>
    <lineage>
        <taxon>Bacteria</taxon>
        <taxon>Pseudomonadati</taxon>
        <taxon>Bacteroidota</taxon>
        <taxon>Sphingobacteriia</taxon>
        <taxon>Sphingobacteriales</taxon>
        <taxon>Sphingobacteriaceae</taxon>
        <taxon>Sphingobacterium</taxon>
    </lineage>
</organism>
<dbReference type="RefSeq" id="WP_117624863.1">
    <property type="nucleotide sequence ID" value="NZ_JJMU01000024.1"/>
</dbReference>
<comment type="catalytic activity">
    <reaction evidence="5">
        <text>[(1-&gt;4)-alpha-D-galacturonosyl methyl ester](n) + n H2O = [(1-&gt;4)-alpha-D-galacturonosyl](n) + n methanol + n H(+)</text>
        <dbReference type="Rhea" id="RHEA:22380"/>
        <dbReference type="Rhea" id="RHEA-COMP:14570"/>
        <dbReference type="Rhea" id="RHEA-COMP:14573"/>
        <dbReference type="ChEBI" id="CHEBI:15377"/>
        <dbReference type="ChEBI" id="CHEBI:15378"/>
        <dbReference type="ChEBI" id="CHEBI:17790"/>
        <dbReference type="ChEBI" id="CHEBI:140522"/>
        <dbReference type="ChEBI" id="CHEBI:140523"/>
        <dbReference type="EC" id="3.1.1.11"/>
    </reaction>
</comment>
<dbReference type="SUPFAM" id="SSF51126">
    <property type="entry name" value="Pectin lyase-like"/>
    <property type="match status" value="1"/>
</dbReference>
<dbReference type="AlphaFoldDB" id="A0A0B8T4G9"/>
<dbReference type="eggNOG" id="COG4677">
    <property type="taxonomic scope" value="Bacteria"/>
</dbReference>
<sequence>MIKNVSLLLLCVLFFVQNIWARDYDFVVAKDGSGQFTTVQEAIDAVPSFRKETTTIFIKKGIYKEKIILSEPKQHIKLIGEDVLSTIITFDDYAQRKNKFGEDIGTSGSASFYCLGNNFTAENISFENSAGPVGQAVAMWVAADKATFINCRFLGFQDTLYTYGKGARQLYIHCYIEGTVDYIFGSSTAWFENCELHCKSKGYITAASTPDTSSFGYVFNNCTITGSSDVQTFYLGRPWRPYAKVIFMNSTMPAFINGAGWDNWGKESNEQTVFFAEYNNTGAGALSQSRVKWAKQLSNEQGQNISLSAVFGDWEIDFPVSNQANFR</sequence>
<dbReference type="Pfam" id="PF01095">
    <property type="entry name" value="Pectinesterase"/>
    <property type="match status" value="1"/>
</dbReference>
<dbReference type="InterPro" id="IPR033131">
    <property type="entry name" value="Pectinesterase_Asp_AS"/>
</dbReference>
<dbReference type="GO" id="GO:0009279">
    <property type="term" value="C:cell outer membrane"/>
    <property type="evidence" value="ECO:0007669"/>
    <property type="project" value="TreeGrafter"/>
</dbReference>
<dbReference type="OrthoDB" id="9804686at2"/>
<name>A0A0B8T4G9_9SPHI</name>
<evidence type="ECO:0000256" key="2">
    <source>
        <dbReference type="ARBA" id="ARBA00022801"/>
    </source>
</evidence>
<proteinExistence type="inferred from homology"/>
<dbReference type="STRING" id="1229276.DI53_1687"/>
<keyword evidence="8" id="KW-1185">Reference proteome</keyword>
<evidence type="ECO:0000256" key="4">
    <source>
        <dbReference type="PROSITE-ProRule" id="PRU10040"/>
    </source>
</evidence>
<dbReference type="Proteomes" id="UP000031802">
    <property type="component" value="Unassembled WGS sequence"/>
</dbReference>
<evidence type="ECO:0000313" key="7">
    <source>
        <dbReference type="EMBL" id="KGE14658.1"/>
    </source>
</evidence>